<keyword evidence="3" id="KW-1185">Reference proteome</keyword>
<name>A0ABS6K8Z9_9FIRM</name>
<organism evidence="2 3">
    <name type="scientific">Diplocloster modestus</name>
    <dbReference type="NCBI Taxonomy" id="2850322"/>
    <lineage>
        <taxon>Bacteria</taxon>
        <taxon>Bacillati</taxon>
        <taxon>Bacillota</taxon>
        <taxon>Clostridia</taxon>
        <taxon>Lachnospirales</taxon>
        <taxon>Lachnospiraceae</taxon>
        <taxon>Diplocloster</taxon>
    </lineage>
</organism>
<dbReference type="InterPro" id="IPR012341">
    <property type="entry name" value="6hp_glycosidase-like_sf"/>
</dbReference>
<dbReference type="Gene3D" id="1.50.10.10">
    <property type="match status" value="1"/>
</dbReference>
<protein>
    <submittedName>
        <fullName evidence="2">Alpha-L-rhamnosidase</fullName>
    </submittedName>
</protein>
<dbReference type="Proteomes" id="UP001314681">
    <property type="component" value="Unassembled WGS sequence"/>
</dbReference>
<feature type="domain" description="Alpha-L-rhamnosidase six-hairpin glycosidase" evidence="1">
    <location>
        <begin position="186"/>
        <end position="511"/>
    </location>
</feature>
<evidence type="ECO:0000259" key="1">
    <source>
        <dbReference type="Pfam" id="PF17389"/>
    </source>
</evidence>
<evidence type="ECO:0000313" key="3">
    <source>
        <dbReference type="Proteomes" id="UP001314681"/>
    </source>
</evidence>
<dbReference type="SUPFAM" id="SSF48208">
    <property type="entry name" value="Six-hairpin glycosidases"/>
    <property type="match status" value="1"/>
</dbReference>
<sequence>MESNGGQSFFDFNDNNIRPAADVDVRKRIYLCPRKILWQTEEDGAQVENSGALLLDRSVQISLEATNPCILRNNGKKAGVLLDFGVEIHGGIIISAWKENKGAGTKVRVRFGESAMEAMSDIGDDKNATNDHANRDIITNISSMSMTPVGETGFRFVRLDLMEEQAELVLKTVKAVLIIKDVPYRGSFQSSDELLNRIWYTGAYTVHLNMQDYIWDGIKRDRLVWVGDMHPEITTIQAVFGSDQSITRSLEFVKAETPLPGWMNGYPAYSMWWILILHDYFLHTNDLEYLKSNREYLLGLSDQLSASIDENGKDTTPQIRFLDWPSHADTVVVDAGLQALHTIAAQKLKRIFQILGEKEHELRCGEDLMRLKKYPADYKESKQAAALLVMAGLLDANTANEKLLKAGGAKGMSTFMGYYILTARAMAGDLTGCLDCVRDYWGGMLRLGATTFWEDFDVEWMEHAAPIDSLLHSPKEVDIHGTFGRYCYKGYRHSLCHGWASGVTPWLTENVLGLKVLEPGCRLIEAEPKLGDLKWVKGSFPTPCGEVCIQARQDEDGTIHASVSAPDEVEIRKMPGICWE</sequence>
<dbReference type="PANTHER" id="PTHR34987:SF6">
    <property type="entry name" value="ALPHA-L-RHAMNOSIDASE SIX-HAIRPIN GLYCOSIDASE DOMAIN-CONTAINING PROTEIN"/>
    <property type="match status" value="1"/>
</dbReference>
<dbReference type="Gene3D" id="2.60.420.10">
    <property type="entry name" value="Maltose phosphorylase, domain 3"/>
    <property type="match status" value="1"/>
</dbReference>
<reference evidence="2 3" key="1">
    <citation type="submission" date="2021-06" db="EMBL/GenBank/DDBJ databases">
        <title>Description of novel taxa of the family Lachnospiraceae.</title>
        <authorList>
            <person name="Chaplin A.V."/>
            <person name="Sokolova S.R."/>
            <person name="Pikina A.P."/>
            <person name="Korzhanova M."/>
            <person name="Belova V."/>
            <person name="Korostin D."/>
            <person name="Efimov B.A."/>
        </authorList>
    </citation>
    <scope>NUCLEOTIDE SEQUENCE [LARGE SCALE GENOMIC DNA]</scope>
    <source>
        <strain evidence="2 3">ASD4241</strain>
    </source>
</reference>
<comment type="caution">
    <text evidence="2">The sequence shown here is derived from an EMBL/GenBank/DDBJ whole genome shotgun (WGS) entry which is preliminary data.</text>
</comment>
<dbReference type="Pfam" id="PF17389">
    <property type="entry name" value="Bac_rhamnosid6H"/>
    <property type="match status" value="1"/>
</dbReference>
<evidence type="ECO:0000313" key="2">
    <source>
        <dbReference type="EMBL" id="MBU9726992.1"/>
    </source>
</evidence>
<proteinExistence type="predicted"/>
<accession>A0ABS6K8Z9</accession>
<dbReference type="InterPro" id="IPR035396">
    <property type="entry name" value="Bac_rhamnosid6H"/>
</dbReference>
<dbReference type="EMBL" id="JAHQCX010000008">
    <property type="protein sequence ID" value="MBU9726992.1"/>
    <property type="molecule type" value="Genomic_DNA"/>
</dbReference>
<gene>
    <name evidence="2" type="ORF">KTH90_13295</name>
</gene>
<dbReference type="PANTHER" id="PTHR34987">
    <property type="entry name" value="C, PUTATIVE (AFU_ORTHOLOGUE AFUA_3G02880)-RELATED"/>
    <property type="match status" value="1"/>
</dbReference>
<dbReference type="InterPro" id="IPR008928">
    <property type="entry name" value="6-hairpin_glycosidase_sf"/>
</dbReference>